<gene>
    <name evidence="11" type="primary">hisC1</name>
    <name evidence="9" type="synonym">hisC</name>
    <name evidence="11" type="ORF">GCM10011348_18370</name>
</gene>
<evidence type="ECO:0000256" key="4">
    <source>
        <dbReference type="ARBA" id="ARBA00011738"/>
    </source>
</evidence>
<name>A0A918DS89_9GAMM</name>
<comment type="catalytic activity">
    <reaction evidence="8 9">
        <text>L-histidinol phosphate + 2-oxoglutarate = 3-(imidazol-4-yl)-2-oxopropyl phosphate + L-glutamate</text>
        <dbReference type="Rhea" id="RHEA:23744"/>
        <dbReference type="ChEBI" id="CHEBI:16810"/>
        <dbReference type="ChEBI" id="CHEBI:29985"/>
        <dbReference type="ChEBI" id="CHEBI:57766"/>
        <dbReference type="ChEBI" id="CHEBI:57980"/>
        <dbReference type="EC" id="2.6.1.9"/>
    </reaction>
</comment>
<keyword evidence="9" id="KW-0028">Amino-acid biosynthesis</keyword>
<comment type="similarity">
    <text evidence="3 9">Belongs to the class-II pyridoxal-phosphate-dependent aminotransferase family. Histidinol-phosphate aminotransferase subfamily.</text>
</comment>
<proteinExistence type="inferred from homology"/>
<evidence type="ECO:0000256" key="9">
    <source>
        <dbReference type="HAMAP-Rule" id="MF_01023"/>
    </source>
</evidence>
<dbReference type="InterPro" id="IPR015424">
    <property type="entry name" value="PyrdxlP-dep_Trfase"/>
</dbReference>
<sequence length="356" mass="40348">MSKYWSDAIRELVPYVPGEQPKDQQFIKLNTNESPYPPSPKAVEALQGFDTDRLRLYPDPDASRLKQALADYYGVERNCVFVGNGSDEVLAHTFMAFFRQPQPLLMPEISYSFYDVYCNLYAVEPRHIPLREDFRIALEDYAQPNGGIIFANPNAPTGRAVSLQEIEQLLQRNTESLVVVDEAYVDFGAESAVALTSTYDNVLVVQTFSKSRSLAGLRIGFAIGHPDLIEGLERVKNSFNSYPLDMLAISAGVAAIEDDVYFRETRDRIVATREWTAGELAALGFRVLPSCTNFLFASHRYIEAAELMGYLRTRGLLVRHFSRPQIDNYLRISIGTDDEMRRLVETLEEHPEIVRL</sequence>
<dbReference type="InterPro" id="IPR015422">
    <property type="entry name" value="PyrdxlP-dep_Trfase_small"/>
</dbReference>
<dbReference type="GO" id="GO:0000105">
    <property type="term" value="P:L-histidine biosynthetic process"/>
    <property type="evidence" value="ECO:0007669"/>
    <property type="project" value="UniProtKB-UniRule"/>
</dbReference>
<evidence type="ECO:0000256" key="3">
    <source>
        <dbReference type="ARBA" id="ARBA00007970"/>
    </source>
</evidence>
<dbReference type="CDD" id="cd00609">
    <property type="entry name" value="AAT_like"/>
    <property type="match status" value="1"/>
</dbReference>
<evidence type="ECO:0000256" key="6">
    <source>
        <dbReference type="ARBA" id="ARBA00022679"/>
    </source>
</evidence>
<dbReference type="NCBIfam" id="TIGR01141">
    <property type="entry name" value="hisC"/>
    <property type="match status" value="1"/>
</dbReference>
<evidence type="ECO:0000259" key="10">
    <source>
        <dbReference type="Pfam" id="PF00155"/>
    </source>
</evidence>
<accession>A0A918DS89</accession>
<dbReference type="InterPro" id="IPR004839">
    <property type="entry name" value="Aminotransferase_I/II_large"/>
</dbReference>
<dbReference type="AlphaFoldDB" id="A0A918DS89"/>
<dbReference type="Pfam" id="PF00155">
    <property type="entry name" value="Aminotran_1_2"/>
    <property type="match status" value="1"/>
</dbReference>
<dbReference type="Gene3D" id="3.40.640.10">
    <property type="entry name" value="Type I PLP-dependent aspartate aminotransferase-like (Major domain)"/>
    <property type="match status" value="1"/>
</dbReference>
<dbReference type="HAMAP" id="MF_01023">
    <property type="entry name" value="HisC_aminotrans_2"/>
    <property type="match status" value="1"/>
</dbReference>
<evidence type="ECO:0000313" key="11">
    <source>
        <dbReference type="EMBL" id="GGO80818.1"/>
    </source>
</evidence>
<keyword evidence="6 9" id="KW-0808">Transferase</keyword>
<dbReference type="PANTHER" id="PTHR43643">
    <property type="entry name" value="HISTIDINOL-PHOSPHATE AMINOTRANSFERASE 2"/>
    <property type="match status" value="1"/>
</dbReference>
<evidence type="ECO:0000313" key="12">
    <source>
        <dbReference type="Proteomes" id="UP000599578"/>
    </source>
</evidence>
<comment type="cofactor">
    <cofactor evidence="1 9">
        <name>pyridoxal 5'-phosphate</name>
        <dbReference type="ChEBI" id="CHEBI:597326"/>
    </cofactor>
</comment>
<comment type="caution">
    <text evidence="11">The sequence shown here is derived from an EMBL/GenBank/DDBJ whole genome shotgun (WGS) entry which is preliminary data.</text>
</comment>
<dbReference type="EMBL" id="BMLT01000004">
    <property type="protein sequence ID" value="GGO80818.1"/>
    <property type="molecule type" value="Genomic_DNA"/>
</dbReference>
<comment type="subunit">
    <text evidence="4 9">Homodimer.</text>
</comment>
<dbReference type="RefSeq" id="WP_188860288.1">
    <property type="nucleotide sequence ID" value="NZ_BMLT01000004.1"/>
</dbReference>
<evidence type="ECO:0000256" key="1">
    <source>
        <dbReference type="ARBA" id="ARBA00001933"/>
    </source>
</evidence>
<evidence type="ECO:0000256" key="5">
    <source>
        <dbReference type="ARBA" id="ARBA00022576"/>
    </source>
</evidence>
<dbReference type="GO" id="GO:0030170">
    <property type="term" value="F:pyridoxal phosphate binding"/>
    <property type="evidence" value="ECO:0007669"/>
    <property type="project" value="InterPro"/>
</dbReference>
<comment type="pathway">
    <text evidence="2 9">Amino-acid biosynthesis; L-histidine biosynthesis; L-histidine from 5-phospho-alpha-D-ribose 1-diphosphate: step 7/9.</text>
</comment>
<evidence type="ECO:0000256" key="7">
    <source>
        <dbReference type="ARBA" id="ARBA00022898"/>
    </source>
</evidence>
<keyword evidence="7 9" id="KW-0663">Pyridoxal phosphate</keyword>
<dbReference type="SUPFAM" id="SSF53383">
    <property type="entry name" value="PLP-dependent transferases"/>
    <property type="match status" value="1"/>
</dbReference>
<feature type="modified residue" description="N6-(pyridoxal phosphate)lysine" evidence="9">
    <location>
        <position position="210"/>
    </location>
</feature>
<dbReference type="PANTHER" id="PTHR43643:SF3">
    <property type="entry name" value="HISTIDINOL-PHOSPHATE AMINOTRANSFERASE"/>
    <property type="match status" value="1"/>
</dbReference>
<dbReference type="InterPro" id="IPR005861">
    <property type="entry name" value="HisP_aminotrans"/>
</dbReference>
<dbReference type="InterPro" id="IPR015421">
    <property type="entry name" value="PyrdxlP-dep_Trfase_major"/>
</dbReference>
<dbReference type="PROSITE" id="PS00599">
    <property type="entry name" value="AA_TRANSFER_CLASS_2"/>
    <property type="match status" value="1"/>
</dbReference>
<keyword evidence="9" id="KW-0368">Histidine biosynthesis</keyword>
<dbReference type="GO" id="GO:0004400">
    <property type="term" value="F:histidinol-phosphate transaminase activity"/>
    <property type="evidence" value="ECO:0007669"/>
    <property type="project" value="UniProtKB-UniRule"/>
</dbReference>
<evidence type="ECO:0000256" key="8">
    <source>
        <dbReference type="ARBA" id="ARBA00047481"/>
    </source>
</evidence>
<organism evidence="11 12">
    <name type="scientific">Marinobacterium nitratireducens</name>
    <dbReference type="NCBI Taxonomy" id="518897"/>
    <lineage>
        <taxon>Bacteria</taxon>
        <taxon>Pseudomonadati</taxon>
        <taxon>Pseudomonadota</taxon>
        <taxon>Gammaproteobacteria</taxon>
        <taxon>Oceanospirillales</taxon>
        <taxon>Oceanospirillaceae</taxon>
        <taxon>Marinobacterium</taxon>
    </lineage>
</organism>
<keyword evidence="5 9" id="KW-0032">Aminotransferase</keyword>
<dbReference type="Gene3D" id="3.90.1150.10">
    <property type="entry name" value="Aspartate Aminotransferase, domain 1"/>
    <property type="match status" value="1"/>
</dbReference>
<reference evidence="11 12" key="1">
    <citation type="journal article" date="2014" name="Int. J. Syst. Evol. Microbiol.">
        <title>Complete genome sequence of Corynebacterium casei LMG S-19264T (=DSM 44701T), isolated from a smear-ripened cheese.</title>
        <authorList>
            <consortium name="US DOE Joint Genome Institute (JGI-PGF)"/>
            <person name="Walter F."/>
            <person name="Albersmeier A."/>
            <person name="Kalinowski J."/>
            <person name="Ruckert C."/>
        </authorList>
    </citation>
    <scope>NUCLEOTIDE SEQUENCE [LARGE SCALE GENOMIC DNA]</scope>
    <source>
        <strain evidence="11 12">CGMCC 1.7286</strain>
    </source>
</reference>
<evidence type="ECO:0000256" key="2">
    <source>
        <dbReference type="ARBA" id="ARBA00005011"/>
    </source>
</evidence>
<dbReference type="EC" id="2.6.1.9" evidence="9"/>
<dbReference type="Proteomes" id="UP000599578">
    <property type="component" value="Unassembled WGS sequence"/>
</dbReference>
<feature type="domain" description="Aminotransferase class I/classII large" evidence="10">
    <location>
        <begin position="26"/>
        <end position="347"/>
    </location>
</feature>
<dbReference type="InterPro" id="IPR001917">
    <property type="entry name" value="Aminotrans_II_pyridoxalP_BS"/>
</dbReference>
<protein>
    <recommendedName>
        <fullName evidence="9">Histidinol-phosphate aminotransferase</fullName>
        <ecNumber evidence="9">2.6.1.9</ecNumber>
    </recommendedName>
    <alternativeName>
        <fullName evidence="9">Imidazole acetol-phosphate transaminase</fullName>
    </alternativeName>
</protein>
<keyword evidence="12" id="KW-1185">Reference proteome</keyword>
<dbReference type="InterPro" id="IPR050106">
    <property type="entry name" value="HistidinolP_aminotransfase"/>
</dbReference>